<dbReference type="AlphaFoldDB" id="A0A0B2C079"/>
<evidence type="ECO:0000313" key="3">
    <source>
        <dbReference type="EMBL" id="KHL25667.1"/>
    </source>
</evidence>
<evidence type="ECO:0000259" key="2">
    <source>
        <dbReference type="SMART" id="SM00849"/>
    </source>
</evidence>
<proteinExistence type="predicted"/>
<gene>
    <name evidence="3" type="ORF">PK98_03185</name>
</gene>
<evidence type="ECO:0000256" key="1">
    <source>
        <dbReference type="SAM" id="SignalP"/>
    </source>
</evidence>
<dbReference type="InterPro" id="IPR001279">
    <property type="entry name" value="Metallo-B-lactamas"/>
</dbReference>
<dbReference type="PANTHER" id="PTHR42951">
    <property type="entry name" value="METALLO-BETA-LACTAMASE DOMAIN-CONTAINING"/>
    <property type="match status" value="1"/>
</dbReference>
<name>A0A0B2C079_9SPHN</name>
<keyword evidence="4" id="KW-1185">Reference proteome</keyword>
<dbReference type="NCBIfam" id="NF033105">
    <property type="entry name" value="bla_subclass_B3"/>
    <property type="match status" value="1"/>
</dbReference>
<reference evidence="3 4" key="1">
    <citation type="submission" date="2014-11" db="EMBL/GenBank/DDBJ databases">
        <title>Draft genome sequence of Kirrobacter mercurialis.</title>
        <authorList>
            <person name="Coil D.A."/>
            <person name="Eisen J.A."/>
        </authorList>
    </citation>
    <scope>NUCLEOTIDE SEQUENCE [LARGE SCALE GENOMIC DNA]</scope>
    <source>
        <strain evidence="3 4">Coronado</strain>
    </source>
</reference>
<feature type="domain" description="Metallo-beta-lactamase" evidence="2">
    <location>
        <begin position="67"/>
        <end position="257"/>
    </location>
</feature>
<accession>A0A0B2C079</accession>
<dbReference type="NCBIfam" id="NF012229">
    <property type="entry name" value="bla_class_B_core"/>
    <property type="match status" value="1"/>
</dbReference>
<sequence>MSARIATLAALLLAGCASSGVAQEPVAGQRADRGEAWAARCTDEDPWDRPGPPFRVHGNTWYVGTCGITALLVTGEDGHVLIDGGTEAGAALIAANVEALGFALSDVKLLLASHEHHDHVGGTAELQRLTGARLLSSAEAAPVLASGKADPADPQFAIAETFPAARVDGTVTPGVPVRLGDLALTPIAQPGHTLGALSWQWQACEGEVCRTIVYADSLTPISADGYRFTAAPALVEEMRAGLDRLAALPCDLLLTPHPMASSMDQRLQAGALAGEGQCRAYADTKRRALDERLAREAAGTEP</sequence>
<protein>
    <submittedName>
        <fullName evidence="3">Beta-lactamase</fullName>
    </submittedName>
</protein>
<dbReference type="PANTHER" id="PTHR42951:SF17">
    <property type="entry name" value="METALLO-BETA-LACTAMASE DOMAIN-CONTAINING PROTEIN"/>
    <property type="match status" value="1"/>
</dbReference>
<organism evidence="3 4">
    <name type="scientific">Croceibacterium mercuriale</name>
    <dbReference type="NCBI Taxonomy" id="1572751"/>
    <lineage>
        <taxon>Bacteria</taxon>
        <taxon>Pseudomonadati</taxon>
        <taxon>Pseudomonadota</taxon>
        <taxon>Alphaproteobacteria</taxon>
        <taxon>Sphingomonadales</taxon>
        <taxon>Erythrobacteraceae</taxon>
        <taxon>Croceibacterium</taxon>
    </lineage>
</organism>
<dbReference type="Pfam" id="PF00753">
    <property type="entry name" value="Lactamase_B"/>
    <property type="match status" value="1"/>
</dbReference>
<dbReference type="SUPFAM" id="SSF56281">
    <property type="entry name" value="Metallo-hydrolase/oxidoreductase"/>
    <property type="match status" value="1"/>
</dbReference>
<dbReference type="Gene3D" id="3.60.15.10">
    <property type="entry name" value="Ribonuclease Z/Hydroxyacylglutathione hydrolase-like"/>
    <property type="match status" value="1"/>
</dbReference>
<keyword evidence="1" id="KW-0732">Signal</keyword>
<feature type="chain" id="PRO_5002068935" evidence="1">
    <location>
        <begin position="23"/>
        <end position="302"/>
    </location>
</feature>
<evidence type="ECO:0000313" key="4">
    <source>
        <dbReference type="Proteomes" id="UP000030988"/>
    </source>
</evidence>
<dbReference type="Proteomes" id="UP000030988">
    <property type="component" value="Unassembled WGS sequence"/>
</dbReference>
<dbReference type="STRING" id="1572751.PK98_03185"/>
<dbReference type="SMART" id="SM00849">
    <property type="entry name" value="Lactamase_B"/>
    <property type="match status" value="1"/>
</dbReference>
<dbReference type="RefSeq" id="WP_039094242.1">
    <property type="nucleotide sequence ID" value="NZ_JTDN01000001.1"/>
</dbReference>
<dbReference type="PROSITE" id="PS51257">
    <property type="entry name" value="PROKAR_LIPOPROTEIN"/>
    <property type="match status" value="1"/>
</dbReference>
<feature type="signal peptide" evidence="1">
    <location>
        <begin position="1"/>
        <end position="22"/>
    </location>
</feature>
<dbReference type="CDD" id="cd16315">
    <property type="entry name" value="EVM-1-like_MBL-B3"/>
    <property type="match status" value="1"/>
</dbReference>
<dbReference type="OrthoDB" id="9773738at2"/>
<comment type="caution">
    <text evidence="3">The sequence shown here is derived from an EMBL/GenBank/DDBJ whole genome shotgun (WGS) entry which is preliminary data.</text>
</comment>
<dbReference type="InterPro" id="IPR036866">
    <property type="entry name" value="RibonucZ/Hydroxyglut_hydro"/>
</dbReference>
<dbReference type="InterPro" id="IPR050855">
    <property type="entry name" value="NDM-1-like"/>
</dbReference>
<dbReference type="EMBL" id="JTDN01000001">
    <property type="protein sequence ID" value="KHL25667.1"/>
    <property type="molecule type" value="Genomic_DNA"/>
</dbReference>